<keyword evidence="2" id="KW-1185">Reference proteome</keyword>
<evidence type="ECO:0000313" key="2">
    <source>
        <dbReference type="Proteomes" id="UP000441754"/>
    </source>
</evidence>
<dbReference type="EMBL" id="WJXZ01000002">
    <property type="protein sequence ID" value="MRS60799.1"/>
    <property type="molecule type" value="Genomic_DNA"/>
</dbReference>
<name>A0A7K0EG27_9BACT</name>
<evidence type="ECO:0000313" key="1">
    <source>
        <dbReference type="EMBL" id="MRS60799.1"/>
    </source>
</evidence>
<protein>
    <submittedName>
        <fullName evidence="1">Uncharacterized protein</fullName>
    </submittedName>
</protein>
<dbReference type="Proteomes" id="UP000441754">
    <property type="component" value="Unassembled WGS sequence"/>
</dbReference>
<sequence>MQTRCVGRPDTGRFAEPPFATGRMAMADNRIAPDQYFVRHFCCGSVLDEQSAARPAE</sequence>
<comment type="caution">
    <text evidence="1">The sequence shown here is derived from an EMBL/GenBank/DDBJ whole genome shotgun (WGS) entry which is preliminary data.</text>
</comment>
<reference evidence="1 2" key="1">
    <citation type="journal article" date="2018" name="Antonie Van Leeuwenhoek">
        <title>Larkinella terrae sp. nov., isolated from soil on Jeju Island, South Korea.</title>
        <authorList>
            <person name="Ten L.N."/>
            <person name="Jeon J."/>
            <person name="Park S.J."/>
            <person name="Park S."/>
            <person name="Lee S.Y."/>
            <person name="Kim M.K."/>
            <person name="Jung H.Y."/>
        </authorList>
    </citation>
    <scope>NUCLEOTIDE SEQUENCE [LARGE SCALE GENOMIC DNA]</scope>
    <source>
        <strain evidence="1 2">KCTC 52001</strain>
    </source>
</reference>
<dbReference type="RefSeq" id="WP_154174118.1">
    <property type="nucleotide sequence ID" value="NZ_WJXZ01000002.1"/>
</dbReference>
<accession>A0A7K0EG27</accession>
<proteinExistence type="predicted"/>
<gene>
    <name evidence="1" type="ORF">GJJ30_05795</name>
</gene>
<organism evidence="1 2">
    <name type="scientific">Larkinella terrae</name>
    <dbReference type="NCBI Taxonomy" id="2025311"/>
    <lineage>
        <taxon>Bacteria</taxon>
        <taxon>Pseudomonadati</taxon>
        <taxon>Bacteroidota</taxon>
        <taxon>Cytophagia</taxon>
        <taxon>Cytophagales</taxon>
        <taxon>Spirosomataceae</taxon>
        <taxon>Larkinella</taxon>
    </lineage>
</organism>
<dbReference type="AlphaFoldDB" id="A0A7K0EG27"/>
<dbReference type="OrthoDB" id="9916380at2"/>